<dbReference type="SUPFAM" id="SSF53955">
    <property type="entry name" value="Lysozyme-like"/>
    <property type="match status" value="1"/>
</dbReference>
<dbReference type="InterPro" id="IPR023346">
    <property type="entry name" value="Lysozyme-like_dom_sf"/>
</dbReference>
<dbReference type="AlphaFoldDB" id="A0A370K2H0"/>
<dbReference type="InterPro" id="IPR043426">
    <property type="entry name" value="MltB-like"/>
</dbReference>
<dbReference type="Pfam" id="PF13406">
    <property type="entry name" value="SLT_2"/>
    <property type="match status" value="1"/>
</dbReference>
<organism evidence="4 5">
    <name type="scientific">Dyella solisilvae</name>
    <dbReference type="NCBI Taxonomy" id="1920168"/>
    <lineage>
        <taxon>Bacteria</taxon>
        <taxon>Pseudomonadati</taxon>
        <taxon>Pseudomonadota</taxon>
        <taxon>Gammaproteobacteria</taxon>
        <taxon>Lysobacterales</taxon>
        <taxon>Rhodanobacteraceae</taxon>
        <taxon>Dyella</taxon>
    </lineage>
</organism>
<comment type="caution">
    <text evidence="4">The sequence shown here is derived from an EMBL/GenBank/DDBJ whole genome shotgun (WGS) entry which is preliminary data.</text>
</comment>
<proteinExistence type="predicted"/>
<dbReference type="GO" id="GO:0008933">
    <property type="term" value="F:peptidoglycan lytic transglycosylase activity"/>
    <property type="evidence" value="ECO:0007669"/>
    <property type="project" value="TreeGrafter"/>
</dbReference>
<evidence type="ECO:0000256" key="2">
    <source>
        <dbReference type="SAM" id="SignalP"/>
    </source>
</evidence>
<dbReference type="Gene3D" id="1.10.8.350">
    <property type="entry name" value="Bacterial muramidase"/>
    <property type="match status" value="1"/>
</dbReference>
<dbReference type="PANTHER" id="PTHR30163">
    <property type="entry name" value="MEMBRANE-BOUND LYTIC MUREIN TRANSGLYCOSYLASE B"/>
    <property type="match status" value="1"/>
</dbReference>
<protein>
    <submittedName>
        <fullName evidence="4">Lytic murein transglycosylase B</fullName>
    </submittedName>
</protein>
<evidence type="ECO:0000313" key="4">
    <source>
        <dbReference type="EMBL" id="RDI96844.1"/>
    </source>
</evidence>
<dbReference type="EMBL" id="QQSY01000010">
    <property type="protein sequence ID" value="RDI96844.1"/>
    <property type="molecule type" value="Genomic_DNA"/>
</dbReference>
<evidence type="ECO:0000259" key="3">
    <source>
        <dbReference type="Pfam" id="PF13406"/>
    </source>
</evidence>
<dbReference type="NCBIfam" id="TIGR02282">
    <property type="entry name" value="MltB"/>
    <property type="match status" value="1"/>
</dbReference>
<dbReference type="PANTHER" id="PTHR30163:SF9">
    <property type="entry name" value="MEMBRANE-BOUND LYTIC MUREIN TRANSGLYCOSYLASE B"/>
    <property type="match status" value="1"/>
</dbReference>
<sequence length="337" mass="36809">MRLIPASLPTRRLFASLGLLFAAASMPALAETHPGQGQLVSEVARDTGKDPQALNSLLDGAKMQQSILDAISRPAEAKPWRDYRPIFLTPQRINDGIAFYREHRELLERIGQQYGVAPEYIVAIIGVETSYGRNTGKYKVLDALVTLGLYYPPRATFFRDQLKTLLELPDSQLAGPVDTLTGSYAGAQGWGQFMPSSIRDFGVDADGDGRIDLKNSLPDIFASIANYFAKHGWQAGGPVAARAQADGAARAISVKDSKPQWPVEQLEAWGYAPLQHMNPGQPSSLQSLDGADGMEYWFTFQNFYVITTYNRSPLYALAVHQLAQAIAEGAGVSESTQ</sequence>
<keyword evidence="5" id="KW-1185">Reference proteome</keyword>
<gene>
    <name evidence="4" type="primary">mltB</name>
    <name evidence="4" type="ORF">DVT68_19720</name>
</gene>
<feature type="chain" id="PRO_5016563049" evidence="2">
    <location>
        <begin position="31"/>
        <end position="337"/>
    </location>
</feature>
<dbReference type="GO" id="GO:0009253">
    <property type="term" value="P:peptidoglycan catabolic process"/>
    <property type="evidence" value="ECO:0007669"/>
    <property type="project" value="TreeGrafter"/>
</dbReference>
<feature type="signal peptide" evidence="2">
    <location>
        <begin position="1"/>
        <end position="30"/>
    </location>
</feature>
<evidence type="ECO:0000256" key="1">
    <source>
        <dbReference type="PIRSR" id="PIRSR611757-1"/>
    </source>
</evidence>
<dbReference type="CDD" id="cd13399">
    <property type="entry name" value="Slt35-like"/>
    <property type="match status" value="1"/>
</dbReference>
<reference evidence="4 5" key="1">
    <citation type="submission" date="2018-07" db="EMBL/GenBank/DDBJ databases">
        <title>Dyella solisilvae sp. nov., isolated from the pine and broad-leaved mixed forest soil.</title>
        <authorList>
            <person name="Gao Z."/>
            <person name="Qiu L."/>
        </authorList>
    </citation>
    <scope>NUCLEOTIDE SEQUENCE [LARGE SCALE GENOMIC DNA]</scope>
    <source>
        <strain evidence="4 5">DHG54</strain>
    </source>
</reference>
<feature type="active site" evidence="1">
    <location>
        <position position="128"/>
    </location>
</feature>
<dbReference type="Proteomes" id="UP000254711">
    <property type="component" value="Unassembled WGS sequence"/>
</dbReference>
<dbReference type="OrthoDB" id="9772911at2"/>
<dbReference type="Gene3D" id="1.10.530.10">
    <property type="match status" value="1"/>
</dbReference>
<dbReference type="InterPro" id="IPR031304">
    <property type="entry name" value="SLT_2"/>
</dbReference>
<accession>A0A370K2H0</accession>
<evidence type="ECO:0000313" key="5">
    <source>
        <dbReference type="Proteomes" id="UP000254711"/>
    </source>
</evidence>
<keyword evidence="2" id="KW-0732">Signal</keyword>
<name>A0A370K2H0_9GAMM</name>
<dbReference type="RefSeq" id="WP_114826929.1">
    <property type="nucleotide sequence ID" value="NZ_QQSY01000010.1"/>
</dbReference>
<feature type="domain" description="Transglycosylase SLT" evidence="3">
    <location>
        <begin position="41"/>
        <end position="324"/>
    </location>
</feature>
<dbReference type="InterPro" id="IPR011757">
    <property type="entry name" value="Lytic_transglycosylase_MltB"/>
</dbReference>